<proteinExistence type="predicted"/>
<dbReference type="InterPro" id="IPR047187">
    <property type="entry name" value="SF1_C_Upf1"/>
</dbReference>
<sequence length="810" mass="92270">MRRAPYAEVIAFEELKPHGANKYSVEVDFWRNTINNSGKEPYKTLPGDILVLADYKPEKVSDFRRAGRMWTFVSVTAVPDDEDENKKENCYKVKARNDLQVHDGTKKPFFLIYLTNILPNKRIWNSLHMRGNWKVITQVLGTDSVVDERCELCPVQRNGKWDEKFGPSLSSTLNESQVGAVFACLRRLDCDHKSGVELIWGPPGTGKTKTVSMLLFSLWRIKCRTLACTPTNVAITELASRVLRPVKESYKRDPRSNTPICSLGDILLFGNKDRLKVNPGFEEIYLNYRIKKLRECFAPLSGWRHCFSSMIDLLEDCVSQYHIYVEKLEEREDCNVNQSEEKECRKETEGSKGECKPFLKYVKERFKRAVVPLRNCIFIFCTHLPKSYISENSFQDMRRSECLSVLRNLWNSLDELNLPCTTSKLLLEDFCFKRASLFFSTASSSYKLHSVEIKPLNFLVIDEAAQLKESESTIPLQLAGINHAVLIGDECQLPAMVASKISDEAGFGRSLFERLTSLNHSKHLLNVQYRMHPSISLFPNLQFYRNQILDGANVKTKSYEKHYLPGTELGPYSFINIIGGSEEFIYHSCRNMVEVSVVIKILQKLYKAWVGSKQKVSIGVVSPYTAQVIAIRKKIGSEYDNKDGFTVKVKSIDGFQGGEEDIIIISTVRCNVGGSIGFISKPQRVNVALTRARHCLWILGNERTLISSESIWGALVCDAKARQCFFNADEDRNVAKARLDLRKELVEIGAESLTSTNQRGKNGGFTYHIQSRLEMMPKYYSQLKGLSPTNPEMTYGWIQVLSKQLSTIYV</sequence>
<dbReference type="FunFam" id="3.40.50.300:FF:000326">
    <property type="entry name" value="P-loop containing nucleoside triphosphate hydrolase"/>
    <property type="match status" value="1"/>
</dbReference>
<evidence type="ECO:0000259" key="5">
    <source>
        <dbReference type="Pfam" id="PF13086"/>
    </source>
</evidence>
<evidence type="ECO:0000256" key="1">
    <source>
        <dbReference type="ARBA" id="ARBA00022741"/>
    </source>
</evidence>
<dbReference type="SUPFAM" id="SSF52540">
    <property type="entry name" value="P-loop containing nucleoside triphosphate hydrolases"/>
    <property type="match status" value="1"/>
</dbReference>
<keyword evidence="9" id="KW-1185">Reference proteome</keyword>
<dbReference type="eggNOG" id="KOG1801">
    <property type="taxonomic scope" value="Eukaryota"/>
</dbReference>
<keyword evidence="2" id="KW-0378">Hydrolase</keyword>
<dbReference type="Pfam" id="PF13086">
    <property type="entry name" value="AAA_11"/>
    <property type="match status" value="1"/>
</dbReference>
<dbReference type="Pfam" id="PF13087">
    <property type="entry name" value="AAA_12"/>
    <property type="match status" value="1"/>
</dbReference>
<evidence type="ECO:0000259" key="6">
    <source>
        <dbReference type="Pfam" id="PF13087"/>
    </source>
</evidence>
<evidence type="ECO:0008006" key="10">
    <source>
        <dbReference type="Google" id="ProtNLM"/>
    </source>
</evidence>
<dbReference type="EMBL" id="KI537036">
    <property type="protein sequence ID" value="ESR33931.1"/>
    <property type="molecule type" value="Genomic_DNA"/>
</dbReference>
<dbReference type="PANTHER" id="PTHR10887">
    <property type="entry name" value="DNA2/NAM7 HELICASE FAMILY"/>
    <property type="match status" value="1"/>
</dbReference>
<keyword evidence="1" id="KW-0547">Nucleotide-binding</keyword>
<organism evidence="8 9">
    <name type="scientific">Citrus clementina</name>
    <name type="common">Clementine</name>
    <name type="synonym">Citrus deliciosa x Citrus sinensis</name>
    <dbReference type="NCBI Taxonomy" id="85681"/>
    <lineage>
        <taxon>Eukaryota</taxon>
        <taxon>Viridiplantae</taxon>
        <taxon>Streptophyta</taxon>
        <taxon>Embryophyta</taxon>
        <taxon>Tracheophyta</taxon>
        <taxon>Spermatophyta</taxon>
        <taxon>Magnoliopsida</taxon>
        <taxon>eudicotyledons</taxon>
        <taxon>Gunneridae</taxon>
        <taxon>Pentapetalae</taxon>
        <taxon>rosids</taxon>
        <taxon>malvids</taxon>
        <taxon>Sapindales</taxon>
        <taxon>Rutaceae</taxon>
        <taxon>Aurantioideae</taxon>
        <taxon>Citrus</taxon>
    </lineage>
</organism>
<feature type="domain" description="DNA2/NAM7 helicase helicase" evidence="5">
    <location>
        <begin position="173"/>
        <end position="500"/>
    </location>
</feature>
<name>V4SAF2_CITCL</name>
<dbReference type="InterPro" id="IPR045529">
    <property type="entry name" value="DUF6469"/>
</dbReference>
<gene>
    <name evidence="8" type="ORF">CICLE_v10004337mg</name>
</gene>
<dbReference type="GO" id="GO:0016787">
    <property type="term" value="F:hydrolase activity"/>
    <property type="evidence" value="ECO:0007669"/>
    <property type="project" value="UniProtKB-KW"/>
</dbReference>
<dbReference type="OMA" id="RIFWENE"/>
<dbReference type="Gramene" id="ESR33931">
    <property type="protein sequence ID" value="ESR33931"/>
    <property type="gene ID" value="CICLE_v10004337mg"/>
</dbReference>
<dbReference type="KEGG" id="cic:CICLE_v10004337mg"/>
<evidence type="ECO:0000256" key="3">
    <source>
        <dbReference type="ARBA" id="ARBA00022806"/>
    </source>
</evidence>
<feature type="domain" description="DNA2/NAM7 helicase-like C-terminal" evidence="6">
    <location>
        <begin position="508"/>
        <end position="702"/>
    </location>
</feature>
<accession>V4SAF2</accession>
<dbReference type="GO" id="GO:0005524">
    <property type="term" value="F:ATP binding"/>
    <property type="evidence" value="ECO:0007669"/>
    <property type="project" value="UniProtKB-KW"/>
</dbReference>
<evidence type="ECO:0000256" key="2">
    <source>
        <dbReference type="ARBA" id="ARBA00022801"/>
    </source>
</evidence>
<dbReference type="AlphaFoldDB" id="V4SAF2"/>
<dbReference type="CDD" id="cd18808">
    <property type="entry name" value="SF1_C_Upf1"/>
    <property type="match status" value="1"/>
</dbReference>
<dbReference type="Gene3D" id="3.40.50.300">
    <property type="entry name" value="P-loop containing nucleotide triphosphate hydrolases"/>
    <property type="match status" value="2"/>
</dbReference>
<dbReference type="InterPro" id="IPR045055">
    <property type="entry name" value="DNA2/NAM7-like"/>
</dbReference>
<evidence type="ECO:0000313" key="8">
    <source>
        <dbReference type="EMBL" id="ESR33931.1"/>
    </source>
</evidence>
<protein>
    <recommendedName>
        <fullName evidence="10">Helicase ATP-binding domain-containing protein</fullName>
    </recommendedName>
</protein>
<keyword evidence="4" id="KW-0067">ATP-binding</keyword>
<evidence type="ECO:0000256" key="4">
    <source>
        <dbReference type="ARBA" id="ARBA00022840"/>
    </source>
</evidence>
<feature type="domain" description="DUF6469" evidence="7">
    <location>
        <begin position="5"/>
        <end position="132"/>
    </location>
</feature>
<dbReference type="GO" id="GO:0005694">
    <property type="term" value="C:chromosome"/>
    <property type="evidence" value="ECO:0007669"/>
    <property type="project" value="UniProtKB-ARBA"/>
</dbReference>
<evidence type="ECO:0000313" key="9">
    <source>
        <dbReference type="Proteomes" id="UP000030687"/>
    </source>
</evidence>
<dbReference type="InterPro" id="IPR041677">
    <property type="entry name" value="DNA2/NAM7_AAA_11"/>
</dbReference>
<dbReference type="STRING" id="85681.V4SAF2"/>
<evidence type="ECO:0000259" key="7">
    <source>
        <dbReference type="Pfam" id="PF20073"/>
    </source>
</evidence>
<dbReference type="Pfam" id="PF20073">
    <property type="entry name" value="DUF6469"/>
    <property type="match status" value="1"/>
</dbReference>
<dbReference type="GO" id="GO:0004386">
    <property type="term" value="F:helicase activity"/>
    <property type="evidence" value="ECO:0007669"/>
    <property type="project" value="UniProtKB-KW"/>
</dbReference>
<reference evidence="8 9" key="1">
    <citation type="submission" date="2013-10" db="EMBL/GenBank/DDBJ databases">
        <authorList>
            <consortium name="International Citrus Genome Consortium"/>
            <person name="Jenkins J."/>
            <person name="Schmutz J."/>
            <person name="Prochnik S."/>
            <person name="Rokhsar D."/>
            <person name="Gmitter F."/>
            <person name="Ollitrault P."/>
            <person name="Machado M."/>
            <person name="Talon M."/>
            <person name="Wincker P."/>
            <person name="Jaillon O."/>
            <person name="Morgante M."/>
        </authorList>
    </citation>
    <scope>NUCLEOTIDE SEQUENCE</scope>
    <source>
        <strain evidence="9">cv. Clemenules</strain>
    </source>
</reference>
<dbReference type="Proteomes" id="UP000030687">
    <property type="component" value="Unassembled WGS sequence"/>
</dbReference>
<keyword evidence="3" id="KW-0347">Helicase</keyword>
<dbReference type="InterPro" id="IPR041679">
    <property type="entry name" value="DNA2/NAM7-like_C"/>
</dbReference>
<dbReference type="PANTHER" id="PTHR10887:SF515">
    <property type="entry name" value="P-LOOP CONTAINING NUCLEOSIDE TRIPHOSPHATE HYDROLASES SUPERFAMILY PROTEIN"/>
    <property type="match status" value="1"/>
</dbReference>
<dbReference type="InterPro" id="IPR027417">
    <property type="entry name" value="P-loop_NTPase"/>
</dbReference>
<dbReference type="InParanoid" id="V4SAF2"/>